<dbReference type="PANTHER" id="PTHR30341:SF0">
    <property type="entry name" value="NA(+)_H(+) ANTIPORTER NHAA"/>
    <property type="match status" value="1"/>
</dbReference>
<feature type="transmembrane region" description="Helical" evidence="11">
    <location>
        <begin position="306"/>
        <end position="329"/>
    </location>
</feature>
<dbReference type="PANTHER" id="PTHR30341">
    <property type="entry name" value="SODIUM ION/PROTON ANTIPORTER NHAA-RELATED"/>
    <property type="match status" value="1"/>
</dbReference>
<feature type="transmembrane region" description="Helical" evidence="11">
    <location>
        <begin position="217"/>
        <end position="232"/>
    </location>
</feature>
<feature type="transmembrane region" description="Helical" evidence="11">
    <location>
        <begin position="110"/>
        <end position="131"/>
    </location>
</feature>
<evidence type="ECO:0000256" key="3">
    <source>
        <dbReference type="ARBA" id="ARBA00022449"/>
    </source>
</evidence>
<gene>
    <name evidence="11 13" type="primary">nhaA</name>
    <name evidence="13" type="ORF">H9815_03175</name>
</gene>
<evidence type="ECO:0000256" key="9">
    <source>
        <dbReference type="ARBA" id="ARBA00023136"/>
    </source>
</evidence>
<sequence>MSDPTGPQAEDRPSRRARLAAWVTQETTGGVLLIAAAALALVWANSPLRDAYFTLTETVLGPAALHLDLSLGTWAADGLLAIFFFVVGIELKHEFVAGGLRDLRQAGVPMLAAVGGMAVPALIYSAVVVLGGDSGALSGWAIPAATDIAFALAVLAVFGRGLPTAIRTFLLTLAVVDDLLAIVVIAVFYTDELQLQYLAASLVVIAVFGLLVRVRRMRWWLLLPLALLAWALMHEAGIHATIAGVLLGLTVPALLRHGEEHSRTHQIEARIKPISAGIALPVFAFFSAGVAIVGGEGIGAILGQPVVPAIVLGLVLGKLVGVLGTTFLVTRLTPLRLPDRIGLRDLLPVGLLAGIGFTVALLIAELSFEDQTHAAGAKAAILLASLLAATGAAIFLRRDARRARDADMNLDGQADAPGTDIGDPDEETGLIDRPGRSTGTDRSE</sequence>
<keyword evidence="6 11" id="KW-1133">Transmembrane helix</keyword>
<keyword evidence="3 11" id="KW-0050">Antiport</keyword>
<feature type="transmembrane region" description="Helical" evidence="11">
    <location>
        <begin position="375"/>
        <end position="396"/>
    </location>
</feature>
<evidence type="ECO:0000256" key="6">
    <source>
        <dbReference type="ARBA" id="ARBA00022989"/>
    </source>
</evidence>
<evidence type="ECO:0000256" key="2">
    <source>
        <dbReference type="ARBA" id="ARBA00022448"/>
    </source>
</evidence>
<keyword evidence="10 11" id="KW-0739">Sodium transport</keyword>
<keyword evidence="7 11" id="KW-0915">Sodium</keyword>
<accession>A0A9D2ECF0</accession>
<comment type="caution">
    <text evidence="13">The sequence shown here is derived from an EMBL/GenBank/DDBJ whole genome shotgun (WGS) entry which is preliminary data.</text>
</comment>
<comment type="catalytic activity">
    <reaction evidence="11">
        <text>Na(+)(in) + 2 H(+)(out) = Na(+)(out) + 2 H(+)(in)</text>
        <dbReference type="Rhea" id="RHEA:29251"/>
        <dbReference type="ChEBI" id="CHEBI:15378"/>
        <dbReference type="ChEBI" id="CHEBI:29101"/>
    </reaction>
</comment>
<keyword evidence="5 11" id="KW-0812">Transmembrane</keyword>
<dbReference type="Gene3D" id="1.20.1530.10">
    <property type="entry name" value="Na+/H+ antiporter like domain"/>
    <property type="match status" value="1"/>
</dbReference>
<evidence type="ECO:0000256" key="5">
    <source>
        <dbReference type="ARBA" id="ARBA00022692"/>
    </source>
</evidence>
<evidence type="ECO:0000313" key="13">
    <source>
        <dbReference type="EMBL" id="HIZ34757.1"/>
    </source>
</evidence>
<organism evidence="13 14">
    <name type="scientific">Candidatus Ruania gallistercoris</name>
    <dbReference type="NCBI Taxonomy" id="2838746"/>
    <lineage>
        <taxon>Bacteria</taxon>
        <taxon>Bacillati</taxon>
        <taxon>Actinomycetota</taxon>
        <taxon>Actinomycetes</taxon>
        <taxon>Micrococcales</taxon>
        <taxon>Ruaniaceae</taxon>
        <taxon>Ruania</taxon>
    </lineage>
</organism>
<dbReference type="AlphaFoldDB" id="A0A9D2ECF0"/>
<keyword evidence="4 11" id="KW-1003">Cell membrane</keyword>
<dbReference type="GO" id="GO:0015385">
    <property type="term" value="F:sodium:proton antiporter activity"/>
    <property type="evidence" value="ECO:0007669"/>
    <property type="project" value="UniProtKB-UniRule"/>
</dbReference>
<dbReference type="InterPro" id="IPR004670">
    <property type="entry name" value="NhaA"/>
</dbReference>
<dbReference type="Proteomes" id="UP000824037">
    <property type="component" value="Unassembled WGS sequence"/>
</dbReference>
<evidence type="ECO:0000256" key="1">
    <source>
        <dbReference type="ARBA" id="ARBA00004429"/>
    </source>
</evidence>
<feature type="transmembrane region" description="Helical" evidence="11">
    <location>
        <begin position="276"/>
        <end position="294"/>
    </location>
</feature>
<evidence type="ECO:0000256" key="10">
    <source>
        <dbReference type="ARBA" id="ARBA00023201"/>
    </source>
</evidence>
<feature type="transmembrane region" description="Helical" evidence="11">
    <location>
        <begin position="238"/>
        <end position="255"/>
    </location>
</feature>
<evidence type="ECO:0000313" key="14">
    <source>
        <dbReference type="Proteomes" id="UP000824037"/>
    </source>
</evidence>
<evidence type="ECO:0000256" key="11">
    <source>
        <dbReference type="HAMAP-Rule" id="MF_01844"/>
    </source>
</evidence>
<feature type="transmembrane region" description="Helical" evidence="11">
    <location>
        <begin position="195"/>
        <end position="212"/>
    </location>
</feature>
<dbReference type="HAMAP" id="MF_01844">
    <property type="entry name" value="NhaA"/>
    <property type="match status" value="1"/>
</dbReference>
<evidence type="ECO:0000256" key="12">
    <source>
        <dbReference type="SAM" id="MobiDB-lite"/>
    </source>
</evidence>
<feature type="transmembrane region" description="Helical" evidence="11">
    <location>
        <begin position="137"/>
        <end position="158"/>
    </location>
</feature>
<dbReference type="GO" id="GO:0005886">
    <property type="term" value="C:plasma membrane"/>
    <property type="evidence" value="ECO:0007669"/>
    <property type="project" value="UniProtKB-SubCell"/>
</dbReference>
<name>A0A9D2ECF0_9MICO</name>
<comment type="function">
    <text evidence="11">Na(+)/H(+) antiporter that extrudes sodium in exchange for external protons.</text>
</comment>
<reference evidence="13" key="1">
    <citation type="journal article" date="2021" name="PeerJ">
        <title>Extensive microbial diversity within the chicken gut microbiome revealed by metagenomics and culture.</title>
        <authorList>
            <person name="Gilroy R."/>
            <person name="Ravi A."/>
            <person name="Getino M."/>
            <person name="Pursley I."/>
            <person name="Horton D.L."/>
            <person name="Alikhan N.F."/>
            <person name="Baker D."/>
            <person name="Gharbi K."/>
            <person name="Hall N."/>
            <person name="Watson M."/>
            <person name="Adriaenssens E.M."/>
            <person name="Foster-Nyarko E."/>
            <person name="Jarju S."/>
            <person name="Secka A."/>
            <person name="Antonio M."/>
            <person name="Oren A."/>
            <person name="Chaudhuri R.R."/>
            <person name="La Ragione R."/>
            <person name="Hildebrand F."/>
            <person name="Pallen M.J."/>
        </authorList>
    </citation>
    <scope>NUCLEOTIDE SEQUENCE</scope>
    <source>
        <strain evidence="13">ChiGjej4B4-7305</strain>
    </source>
</reference>
<feature type="compositionally biased region" description="Basic and acidic residues" evidence="12">
    <location>
        <begin position="433"/>
        <end position="444"/>
    </location>
</feature>
<proteinExistence type="inferred from homology"/>
<feature type="transmembrane region" description="Helical" evidence="11">
    <location>
        <begin position="20"/>
        <end position="44"/>
    </location>
</feature>
<evidence type="ECO:0000256" key="7">
    <source>
        <dbReference type="ARBA" id="ARBA00023053"/>
    </source>
</evidence>
<evidence type="ECO:0000256" key="8">
    <source>
        <dbReference type="ARBA" id="ARBA00023065"/>
    </source>
</evidence>
<dbReference type="Pfam" id="PF06965">
    <property type="entry name" value="Na_H_antiport_1"/>
    <property type="match status" value="1"/>
</dbReference>
<evidence type="ECO:0000256" key="4">
    <source>
        <dbReference type="ARBA" id="ARBA00022475"/>
    </source>
</evidence>
<keyword evidence="2 11" id="KW-0813">Transport</keyword>
<keyword evidence="8 11" id="KW-0406">Ion transport</keyword>
<feature type="transmembrane region" description="Helical" evidence="11">
    <location>
        <begin position="170"/>
        <end position="189"/>
    </location>
</feature>
<dbReference type="EMBL" id="DXBY01000055">
    <property type="protein sequence ID" value="HIZ34757.1"/>
    <property type="molecule type" value="Genomic_DNA"/>
</dbReference>
<feature type="transmembrane region" description="Helical" evidence="11">
    <location>
        <begin position="341"/>
        <end position="363"/>
    </location>
</feature>
<reference evidence="13" key="2">
    <citation type="submission" date="2021-04" db="EMBL/GenBank/DDBJ databases">
        <authorList>
            <person name="Gilroy R."/>
        </authorList>
    </citation>
    <scope>NUCLEOTIDE SEQUENCE</scope>
    <source>
        <strain evidence="13">ChiGjej4B4-7305</strain>
    </source>
</reference>
<dbReference type="InterPro" id="IPR023171">
    <property type="entry name" value="Na/H_antiporter_dom_sf"/>
</dbReference>
<dbReference type="NCBIfam" id="TIGR00773">
    <property type="entry name" value="NhaA"/>
    <property type="match status" value="1"/>
</dbReference>
<feature type="region of interest" description="Disordered" evidence="12">
    <location>
        <begin position="407"/>
        <end position="444"/>
    </location>
</feature>
<keyword evidence="9 11" id="KW-0472">Membrane</keyword>
<feature type="transmembrane region" description="Helical" evidence="11">
    <location>
        <begin position="64"/>
        <end position="89"/>
    </location>
</feature>
<dbReference type="GO" id="GO:0006885">
    <property type="term" value="P:regulation of pH"/>
    <property type="evidence" value="ECO:0007669"/>
    <property type="project" value="UniProtKB-UniRule"/>
</dbReference>
<comment type="subcellular location">
    <subcellularLocation>
        <location evidence="1">Cell inner membrane</location>
        <topology evidence="1">Multi-pass membrane protein</topology>
    </subcellularLocation>
    <subcellularLocation>
        <location evidence="11">Cell membrane</location>
        <topology evidence="11">Multi-pass membrane protein</topology>
    </subcellularLocation>
</comment>
<protein>
    <recommendedName>
        <fullName evidence="11">Na(+)/H(+) antiporter NhaA</fullName>
    </recommendedName>
    <alternativeName>
        <fullName evidence="11">Sodium/proton antiporter NhaA</fullName>
    </alternativeName>
</protein>
<comment type="similarity">
    <text evidence="11">Belongs to the NhaA Na(+)/H(+) (TC 2.A.33) antiporter family.</text>
</comment>